<sequence length="410" mass="45369">MWVRILWMLVLVAGQCCSQDTGAPFEGELQVVRDDDTLNPDSNFIYVVSREIENRMEILLGQLQQNLEARFNLIEKNIAESSSGADREMTNPFYITDEFHTKVTEMLHLFTNMVSTKANETIRDMEDKLNTLSNNLISRVEAELSPVSSAMDDLKEEMSSLATKTELTEMKDSLSTVANSSVKELKQTLSSLATQTQLSANAQQQAVYLKEVKHLLTNSCIASADNQKEALGALLTSVDSNSKKMDELSGAVQTSATHCTEHTSDTANNLTQLINVLTENVSNYDASLSDITEDLVNVVTLMETKLAAVEDKVAEIHSNTQPAPTTTTTTTTKAPAILRPCENSDFKGSADKLDVCNAAVRFKKCHLQFVAFHCCRSCTEAGQIEGTGPWRYLNYPRQISIFQALSQMRP</sequence>
<dbReference type="InterPro" id="IPR010909">
    <property type="entry name" value="PLAC"/>
</dbReference>
<evidence type="ECO:0000313" key="5">
    <source>
        <dbReference type="Proteomes" id="UP000747542"/>
    </source>
</evidence>
<dbReference type="EMBL" id="JAHLQT010014894">
    <property type="protein sequence ID" value="KAG7169999.1"/>
    <property type="molecule type" value="Genomic_DNA"/>
</dbReference>
<name>A0A8J5N024_HOMAM</name>
<feature type="signal peptide" evidence="2">
    <location>
        <begin position="1"/>
        <end position="18"/>
    </location>
</feature>
<feature type="chain" id="PRO_5035166974" description="PLAC domain-containing protein" evidence="2">
    <location>
        <begin position="19"/>
        <end position="410"/>
    </location>
</feature>
<feature type="domain" description="PLAC" evidence="3">
    <location>
        <begin position="337"/>
        <end position="382"/>
    </location>
</feature>
<keyword evidence="5" id="KW-1185">Reference proteome</keyword>
<gene>
    <name evidence="4" type="ORF">Hamer_G012219</name>
</gene>
<evidence type="ECO:0000313" key="4">
    <source>
        <dbReference type="EMBL" id="KAG7169999.1"/>
    </source>
</evidence>
<reference evidence="4" key="1">
    <citation type="journal article" date="2021" name="Sci. Adv.">
        <title>The American lobster genome reveals insights on longevity, neural, and immune adaptations.</title>
        <authorList>
            <person name="Polinski J.M."/>
            <person name="Zimin A.V."/>
            <person name="Clark K.F."/>
            <person name="Kohn A.B."/>
            <person name="Sadowski N."/>
            <person name="Timp W."/>
            <person name="Ptitsyn A."/>
            <person name="Khanna P."/>
            <person name="Romanova D.Y."/>
            <person name="Williams P."/>
            <person name="Greenwood S.J."/>
            <person name="Moroz L.L."/>
            <person name="Walt D.R."/>
            <person name="Bodnar A.G."/>
        </authorList>
    </citation>
    <scope>NUCLEOTIDE SEQUENCE</scope>
    <source>
        <strain evidence="4">GMGI-L3</strain>
    </source>
</reference>
<evidence type="ECO:0000256" key="1">
    <source>
        <dbReference type="ARBA" id="ARBA00022729"/>
    </source>
</evidence>
<comment type="caution">
    <text evidence="4">The sequence shown here is derived from an EMBL/GenBank/DDBJ whole genome shotgun (WGS) entry which is preliminary data.</text>
</comment>
<dbReference type="PROSITE" id="PS50900">
    <property type="entry name" value="PLAC"/>
    <property type="match status" value="1"/>
</dbReference>
<proteinExistence type="predicted"/>
<dbReference type="OrthoDB" id="6360775at2759"/>
<keyword evidence="1 2" id="KW-0732">Signal</keyword>
<accession>A0A8J5N024</accession>
<protein>
    <recommendedName>
        <fullName evidence="3">PLAC domain-containing protein</fullName>
    </recommendedName>
</protein>
<evidence type="ECO:0000256" key="2">
    <source>
        <dbReference type="SAM" id="SignalP"/>
    </source>
</evidence>
<evidence type="ECO:0000259" key="3">
    <source>
        <dbReference type="PROSITE" id="PS50900"/>
    </source>
</evidence>
<organism evidence="4 5">
    <name type="scientific">Homarus americanus</name>
    <name type="common">American lobster</name>
    <dbReference type="NCBI Taxonomy" id="6706"/>
    <lineage>
        <taxon>Eukaryota</taxon>
        <taxon>Metazoa</taxon>
        <taxon>Ecdysozoa</taxon>
        <taxon>Arthropoda</taxon>
        <taxon>Crustacea</taxon>
        <taxon>Multicrustacea</taxon>
        <taxon>Malacostraca</taxon>
        <taxon>Eumalacostraca</taxon>
        <taxon>Eucarida</taxon>
        <taxon>Decapoda</taxon>
        <taxon>Pleocyemata</taxon>
        <taxon>Astacidea</taxon>
        <taxon>Nephropoidea</taxon>
        <taxon>Nephropidae</taxon>
        <taxon>Homarus</taxon>
    </lineage>
</organism>
<dbReference type="Proteomes" id="UP000747542">
    <property type="component" value="Unassembled WGS sequence"/>
</dbReference>
<dbReference type="AlphaFoldDB" id="A0A8J5N024"/>